<dbReference type="Pfam" id="PF07696">
    <property type="entry name" value="7TMR-DISMED2"/>
    <property type="match status" value="1"/>
</dbReference>
<evidence type="ECO:0000259" key="4">
    <source>
        <dbReference type="PROSITE" id="PS50887"/>
    </source>
</evidence>
<dbReference type="Pfam" id="PF00990">
    <property type="entry name" value="GGDEF"/>
    <property type="match status" value="1"/>
</dbReference>
<dbReference type="EMBL" id="MWSK01000001">
    <property type="protein sequence ID" value="OXS80657.1"/>
    <property type="molecule type" value="Genomic_DNA"/>
</dbReference>
<feature type="transmembrane region" description="Helical" evidence="2">
    <location>
        <begin position="209"/>
        <end position="226"/>
    </location>
</feature>
<feature type="signal peptide" evidence="3">
    <location>
        <begin position="1"/>
        <end position="23"/>
    </location>
</feature>
<dbReference type="Proteomes" id="UP000215545">
    <property type="component" value="Unassembled WGS sequence"/>
</dbReference>
<evidence type="ECO:0000313" key="8">
    <source>
        <dbReference type="Proteomes" id="UP000215545"/>
    </source>
</evidence>
<dbReference type="CDD" id="cd01949">
    <property type="entry name" value="GGDEF"/>
    <property type="match status" value="1"/>
</dbReference>
<proteinExistence type="predicted"/>
<dbReference type="Gene3D" id="2.60.40.2380">
    <property type="match status" value="1"/>
</dbReference>
<keyword evidence="1" id="KW-0175">Coiled coil</keyword>
<keyword evidence="2" id="KW-0472">Membrane</keyword>
<gene>
    <name evidence="5" type="ORF">B1B05_01595</name>
    <name evidence="6" type="ORF">SAMN05443094_101336</name>
</gene>
<dbReference type="InterPro" id="IPR011622">
    <property type="entry name" value="7TMR_DISM_rcpt_extracell_dom2"/>
</dbReference>
<dbReference type="SMART" id="SM00267">
    <property type="entry name" value="GGDEF"/>
    <property type="match status" value="1"/>
</dbReference>
<evidence type="ECO:0000313" key="5">
    <source>
        <dbReference type="EMBL" id="OXS80657.1"/>
    </source>
</evidence>
<dbReference type="PROSITE" id="PS50887">
    <property type="entry name" value="GGDEF"/>
    <property type="match status" value="1"/>
</dbReference>
<dbReference type="STRING" id="1017273.SAMN05443094_101336"/>
<dbReference type="GO" id="GO:0052621">
    <property type="term" value="F:diguanylate cyclase activity"/>
    <property type="evidence" value="ECO:0007669"/>
    <property type="project" value="TreeGrafter"/>
</dbReference>
<dbReference type="InterPro" id="IPR029787">
    <property type="entry name" value="Nucleotide_cyclase"/>
</dbReference>
<evidence type="ECO:0000256" key="3">
    <source>
        <dbReference type="SAM" id="SignalP"/>
    </source>
</evidence>
<evidence type="ECO:0000256" key="1">
    <source>
        <dbReference type="SAM" id="Coils"/>
    </source>
</evidence>
<sequence length="587" mass="67370">MIIKRIIFSLFTLFLLFPFSASAFNGAQEGEPLGSYYDVFRDPSSTLTIEDILSGQHDQDFVPSTESYLFFWHTDDTVWLRLEMDAIGRDPEEAYWIEAIDKLERIYAYLVKADGTFTVQKRGFSHVEDQPVPFRSYLFEIDDPDVSTVYLKIDAKQLPITLISFGYTMDGLLDHLIEYKFYTGVFYGILGGLMLYNLFLLVSFREKAYLYYVLYVLSFMLYQACMNSLDLEIMGSWLPVWFFERSLIITCNMMMIFMMLFAAEFLELKRYIPRHFTVIRTFLAITLLSSAAVLFAQSVTIFSDFTVLFAVVILSFLWYSGLLMLLKGHKMARFYMIGWTFLLSAILLQAFGFLGLIPLHPVLFELIPGVAACFEALFLSLALIDKINLIKRNQEKWQQQQNETLEEKVQERTEQLERARDKMQQLANTDGLTKIPNRIKLDHVLEEAVAQSELRGEPMAIILMDMDHFKSVNDQYGHQAGDQVLIETARILSDTIAPTQTAGRWGGEEFLIVCPYMTESEAITLAEKLRYHIEQFSFPQAGYQTGSFGVAFYQEGDTVDTVIARCDQALYAAKAKGRNRVCAEPAP</sequence>
<organism evidence="6 7">
    <name type="scientific">Domibacillus enclensis</name>
    <dbReference type="NCBI Taxonomy" id="1017273"/>
    <lineage>
        <taxon>Bacteria</taxon>
        <taxon>Bacillati</taxon>
        <taxon>Bacillota</taxon>
        <taxon>Bacilli</taxon>
        <taxon>Bacillales</taxon>
        <taxon>Bacillaceae</taxon>
        <taxon>Domibacillus</taxon>
    </lineage>
</organism>
<feature type="domain" description="GGDEF" evidence="4">
    <location>
        <begin position="457"/>
        <end position="586"/>
    </location>
</feature>
<evidence type="ECO:0000313" key="7">
    <source>
        <dbReference type="Proteomes" id="UP000186385"/>
    </source>
</evidence>
<dbReference type="InterPro" id="IPR011623">
    <property type="entry name" value="7TMR_DISM_rcpt_extracell_dom1"/>
</dbReference>
<dbReference type="SUPFAM" id="SSF55073">
    <property type="entry name" value="Nucleotide cyclase"/>
    <property type="match status" value="1"/>
</dbReference>
<feature type="transmembrane region" description="Helical" evidence="2">
    <location>
        <begin position="181"/>
        <end position="202"/>
    </location>
</feature>
<dbReference type="RefSeq" id="WP_045849606.1">
    <property type="nucleotide sequence ID" value="NZ_FTLX01000001.1"/>
</dbReference>
<dbReference type="Proteomes" id="UP000186385">
    <property type="component" value="Unassembled WGS sequence"/>
</dbReference>
<feature type="transmembrane region" description="Helical" evidence="2">
    <location>
        <begin position="246"/>
        <end position="266"/>
    </location>
</feature>
<dbReference type="NCBIfam" id="TIGR00254">
    <property type="entry name" value="GGDEF"/>
    <property type="match status" value="1"/>
</dbReference>
<keyword evidence="8" id="KW-1185">Reference proteome</keyword>
<feature type="chain" id="PRO_5009937349" evidence="3">
    <location>
        <begin position="24"/>
        <end position="587"/>
    </location>
</feature>
<feature type="transmembrane region" description="Helical" evidence="2">
    <location>
        <begin position="278"/>
        <end position="299"/>
    </location>
</feature>
<reference evidence="6 7" key="1">
    <citation type="submission" date="2017-01" db="EMBL/GenBank/DDBJ databases">
        <authorList>
            <person name="Mah S.A."/>
            <person name="Swanson W.J."/>
            <person name="Moy G.W."/>
            <person name="Vacquier V.D."/>
        </authorList>
    </citation>
    <scope>NUCLEOTIDE SEQUENCE [LARGE SCALE GENOMIC DNA]</scope>
    <source>
        <strain evidence="6 7">NIO-1016</strain>
    </source>
</reference>
<dbReference type="FunFam" id="3.30.70.270:FF:000001">
    <property type="entry name" value="Diguanylate cyclase domain protein"/>
    <property type="match status" value="1"/>
</dbReference>
<reference evidence="5" key="3">
    <citation type="submission" date="2017-03" db="EMBL/GenBank/DDBJ databases">
        <authorList>
            <person name="Dastager S.G."/>
            <person name="Neurgaonkar P.S."/>
            <person name="Dharne M.S."/>
        </authorList>
    </citation>
    <scope>NUCLEOTIDE SEQUENCE</scope>
    <source>
        <strain evidence="5">DSM 25145</strain>
    </source>
</reference>
<accession>A0A1N6NZY7</accession>
<reference evidence="8" key="2">
    <citation type="submission" date="2017-03" db="EMBL/GenBank/DDBJ databases">
        <title>Bacillus sp. V-88(T) DSM27956, whole genome shotgun sequencing project.</title>
        <authorList>
            <person name="Dastager S.G."/>
            <person name="Neurgaonkar P.S."/>
            <person name="Dharne M.S."/>
        </authorList>
    </citation>
    <scope>NUCLEOTIDE SEQUENCE [LARGE SCALE GENOMIC DNA]</scope>
    <source>
        <strain evidence="8">DSM 25145</strain>
    </source>
</reference>
<dbReference type="PANTHER" id="PTHR45138:SF9">
    <property type="entry name" value="DIGUANYLATE CYCLASE DGCM-RELATED"/>
    <property type="match status" value="1"/>
</dbReference>
<dbReference type="AlphaFoldDB" id="A0A1N6NZY7"/>
<dbReference type="InterPro" id="IPR050469">
    <property type="entry name" value="Diguanylate_Cyclase"/>
</dbReference>
<protein>
    <submittedName>
        <fullName evidence="6">Diguanylate cyclase (GGDEF) domain-containing protein</fullName>
    </submittedName>
    <submittedName>
        <fullName evidence="5">Sensor domain-containing diguanylate cyclase</fullName>
    </submittedName>
</protein>
<dbReference type="Gene3D" id="3.30.70.270">
    <property type="match status" value="1"/>
</dbReference>
<feature type="transmembrane region" description="Helical" evidence="2">
    <location>
        <begin position="305"/>
        <end position="326"/>
    </location>
</feature>
<dbReference type="PANTHER" id="PTHR45138">
    <property type="entry name" value="REGULATORY COMPONENTS OF SENSORY TRANSDUCTION SYSTEM"/>
    <property type="match status" value="1"/>
</dbReference>
<keyword evidence="2" id="KW-0812">Transmembrane</keyword>
<evidence type="ECO:0000313" key="6">
    <source>
        <dbReference type="EMBL" id="SIP97708.1"/>
    </source>
</evidence>
<dbReference type="InterPro" id="IPR043128">
    <property type="entry name" value="Rev_trsase/Diguanyl_cyclase"/>
</dbReference>
<dbReference type="Pfam" id="PF07695">
    <property type="entry name" value="7TMR-DISM_7TM"/>
    <property type="match status" value="1"/>
</dbReference>
<keyword evidence="3" id="KW-0732">Signal</keyword>
<evidence type="ECO:0000256" key="2">
    <source>
        <dbReference type="SAM" id="Phobius"/>
    </source>
</evidence>
<dbReference type="OrthoDB" id="9809348at2"/>
<feature type="transmembrane region" description="Helical" evidence="2">
    <location>
        <begin position="338"/>
        <end position="360"/>
    </location>
</feature>
<feature type="coiled-coil region" evidence="1">
    <location>
        <begin position="402"/>
        <end position="429"/>
    </location>
</feature>
<keyword evidence="2" id="KW-1133">Transmembrane helix</keyword>
<dbReference type="EMBL" id="FTLX01000001">
    <property type="protein sequence ID" value="SIP97708.1"/>
    <property type="molecule type" value="Genomic_DNA"/>
</dbReference>
<feature type="transmembrane region" description="Helical" evidence="2">
    <location>
        <begin position="366"/>
        <end position="384"/>
    </location>
</feature>
<name>A0A1N6NZY7_9BACI</name>
<dbReference type="InterPro" id="IPR000160">
    <property type="entry name" value="GGDEF_dom"/>
</dbReference>